<evidence type="ECO:0000256" key="2">
    <source>
        <dbReference type="ARBA" id="ARBA00022636"/>
    </source>
</evidence>
<dbReference type="SUPFAM" id="SSF55073">
    <property type="entry name" value="Nucleotide cyclase"/>
    <property type="match status" value="1"/>
</dbReference>
<dbReference type="EC" id="3.1.4.52" evidence="1"/>
<dbReference type="InterPro" id="IPR001633">
    <property type="entry name" value="EAL_dom"/>
</dbReference>
<dbReference type="PANTHER" id="PTHR44757">
    <property type="entry name" value="DIGUANYLATE CYCLASE DGCP"/>
    <property type="match status" value="1"/>
</dbReference>
<evidence type="ECO:0000313" key="9">
    <source>
        <dbReference type="EMBL" id="VVN75662.1"/>
    </source>
</evidence>
<dbReference type="NCBIfam" id="TIGR00229">
    <property type="entry name" value="sensory_box"/>
    <property type="match status" value="2"/>
</dbReference>
<dbReference type="Pfam" id="PF00990">
    <property type="entry name" value="GGDEF"/>
    <property type="match status" value="1"/>
</dbReference>
<feature type="domain" description="GGDEF" evidence="8">
    <location>
        <begin position="604"/>
        <end position="737"/>
    </location>
</feature>
<keyword evidence="2" id="KW-0973">c-di-GMP</keyword>
<dbReference type="SMART" id="SM00052">
    <property type="entry name" value="EAL"/>
    <property type="match status" value="1"/>
</dbReference>
<evidence type="ECO:0000259" key="5">
    <source>
        <dbReference type="PROSITE" id="PS50112"/>
    </source>
</evidence>
<feature type="coiled-coil region" evidence="3">
    <location>
        <begin position="259"/>
        <end position="300"/>
    </location>
</feature>
<dbReference type="Pfam" id="PF08447">
    <property type="entry name" value="PAS_3"/>
    <property type="match status" value="1"/>
</dbReference>
<proteinExistence type="predicted"/>
<feature type="transmembrane region" description="Helical" evidence="4">
    <location>
        <begin position="201"/>
        <end position="218"/>
    </location>
</feature>
<keyword evidence="4" id="KW-0812">Transmembrane</keyword>
<dbReference type="InterPro" id="IPR013655">
    <property type="entry name" value="PAS_fold_3"/>
</dbReference>
<feature type="transmembrane region" description="Helical" evidence="4">
    <location>
        <begin position="108"/>
        <end position="127"/>
    </location>
</feature>
<keyword evidence="4" id="KW-0472">Membrane</keyword>
<dbReference type="SMART" id="SM00091">
    <property type="entry name" value="PAS"/>
    <property type="match status" value="2"/>
</dbReference>
<dbReference type="InterPro" id="IPR035965">
    <property type="entry name" value="PAS-like_dom_sf"/>
</dbReference>
<evidence type="ECO:0000313" key="10">
    <source>
        <dbReference type="Proteomes" id="UP000337909"/>
    </source>
</evidence>
<dbReference type="InterPro" id="IPR052155">
    <property type="entry name" value="Biofilm_reg_signaling"/>
</dbReference>
<dbReference type="GO" id="GO:0071111">
    <property type="term" value="F:cyclic-guanylate-specific phosphodiesterase activity"/>
    <property type="evidence" value="ECO:0007669"/>
    <property type="project" value="UniProtKB-EC"/>
</dbReference>
<keyword evidence="4" id="KW-1133">Transmembrane helix</keyword>
<dbReference type="Gene3D" id="3.20.20.450">
    <property type="entry name" value="EAL domain"/>
    <property type="match status" value="1"/>
</dbReference>
<dbReference type="AlphaFoldDB" id="A0A5E7A914"/>
<keyword evidence="3" id="KW-0175">Coiled coil</keyword>
<feature type="transmembrane region" description="Helical" evidence="4">
    <location>
        <begin position="230"/>
        <end position="249"/>
    </location>
</feature>
<dbReference type="EMBL" id="CABVHQ010000004">
    <property type="protein sequence ID" value="VVN75662.1"/>
    <property type="molecule type" value="Genomic_DNA"/>
</dbReference>
<feature type="domain" description="PAC" evidence="6">
    <location>
        <begin position="518"/>
        <end position="572"/>
    </location>
</feature>
<dbReference type="Pfam" id="PF13426">
    <property type="entry name" value="PAS_9"/>
    <property type="match status" value="1"/>
</dbReference>
<dbReference type="PROSITE" id="PS50112">
    <property type="entry name" value="PAS"/>
    <property type="match status" value="1"/>
</dbReference>
<gene>
    <name evidence="9" type="ORF">PS691_00711</name>
</gene>
<evidence type="ECO:0000256" key="3">
    <source>
        <dbReference type="SAM" id="Coils"/>
    </source>
</evidence>
<dbReference type="CDD" id="cd01949">
    <property type="entry name" value="GGDEF"/>
    <property type="match status" value="1"/>
</dbReference>
<dbReference type="NCBIfam" id="TIGR00254">
    <property type="entry name" value="GGDEF"/>
    <property type="match status" value="1"/>
</dbReference>
<evidence type="ECO:0000259" key="8">
    <source>
        <dbReference type="PROSITE" id="PS50887"/>
    </source>
</evidence>
<accession>A0A5E7A914</accession>
<dbReference type="PANTHER" id="PTHR44757:SF2">
    <property type="entry name" value="BIOFILM ARCHITECTURE MAINTENANCE PROTEIN MBAA"/>
    <property type="match status" value="1"/>
</dbReference>
<dbReference type="SMART" id="SM00267">
    <property type="entry name" value="GGDEF"/>
    <property type="match status" value="1"/>
</dbReference>
<dbReference type="Proteomes" id="UP000337909">
    <property type="component" value="Unassembled WGS sequence"/>
</dbReference>
<dbReference type="InterPro" id="IPR035919">
    <property type="entry name" value="EAL_sf"/>
</dbReference>
<dbReference type="Gene3D" id="3.30.70.270">
    <property type="match status" value="1"/>
</dbReference>
<dbReference type="InterPro" id="IPR000700">
    <property type="entry name" value="PAS-assoc_C"/>
</dbReference>
<protein>
    <recommendedName>
        <fullName evidence="1">cyclic-guanylate-specific phosphodiesterase</fullName>
        <ecNumber evidence="1">3.1.4.52</ecNumber>
    </recommendedName>
</protein>
<evidence type="ECO:0000256" key="4">
    <source>
        <dbReference type="SAM" id="Phobius"/>
    </source>
</evidence>
<dbReference type="SUPFAM" id="SSF55785">
    <property type="entry name" value="PYP-like sensor domain (PAS domain)"/>
    <property type="match status" value="2"/>
</dbReference>
<evidence type="ECO:0000259" key="6">
    <source>
        <dbReference type="PROSITE" id="PS50113"/>
    </source>
</evidence>
<dbReference type="FunFam" id="3.20.20.450:FF:000001">
    <property type="entry name" value="Cyclic di-GMP phosphodiesterase yahA"/>
    <property type="match status" value="1"/>
</dbReference>
<dbReference type="Gene3D" id="3.30.450.20">
    <property type="entry name" value="PAS domain"/>
    <property type="match status" value="2"/>
</dbReference>
<name>A0A5E7A914_PSEFL</name>
<dbReference type="InterPro" id="IPR000160">
    <property type="entry name" value="GGDEF_dom"/>
</dbReference>
<organism evidence="9 10">
    <name type="scientific">Pseudomonas fluorescens</name>
    <dbReference type="NCBI Taxonomy" id="294"/>
    <lineage>
        <taxon>Bacteria</taxon>
        <taxon>Pseudomonadati</taxon>
        <taxon>Pseudomonadota</taxon>
        <taxon>Gammaproteobacteria</taxon>
        <taxon>Pseudomonadales</taxon>
        <taxon>Pseudomonadaceae</taxon>
        <taxon>Pseudomonas</taxon>
    </lineage>
</organism>
<feature type="transmembrane region" description="Helical" evidence="4">
    <location>
        <begin position="79"/>
        <end position="102"/>
    </location>
</feature>
<dbReference type="CDD" id="cd01948">
    <property type="entry name" value="EAL"/>
    <property type="match status" value="1"/>
</dbReference>
<dbReference type="SUPFAM" id="SSF141868">
    <property type="entry name" value="EAL domain-like"/>
    <property type="match status" value="1"/>
</dbReference>
<sequence>MGLDRALWRRFEGYFFYRLNDLEQFGPGSCLCMLGRRFGLTIIRILPMTFSTSLTGPSVEPRVIRKHYAMEMAVERTRLLYQGSLLPTLFMLLNGLVCAWLLWSPQRYVLVSIWLVWLLTLVALRVIQVAAFDSAIPDRQVQPIWQRMFLLGSAVSGLTLAGAGIALVPTDSFLQQAWVFGLIGAATLSASVAYAVSLPAFLSFTLPCLLPAIGYLFWGDDEQQQGWGWLGLILLGSLSVVAWQVNRLIQRGLLRRFQNQALIEHLQQAQRRSAQLNQELAREIEQRRSAEERLREAQVGLEGRVAQRSRELDVANQALSKSEARLGLALKASELGLWDWNLQTDEVHHTQLKELFGLDPEDVTAMLSHLRPRLHPQDLLPLKRALVEHLKGRTEDYQIEYRVRHRDGHWVWVEDRGRAVERSKTGRVTRMVGTRRDISSSKELEEQRRLAATVFEAASEGIVIFDPNYQLIAVNQAFSRVTGYQIDDMLGRNVVDLPCSRDARRHYSVIHQALEQHGSWQGELVEARKNGELYPQWLQLNAVRDVRGHVSHIVGFFADLSARRESEERMRYLTHYDELTGLANRSLFRERLQEAHQRVRQGGRSLALLHINLDRFKLLNDSLGHEVADQLLQKMSRRLVNALPEADTIARLSGDEFAVLFDTYSSLSSLARVATRLATKLRLPLTVDGHELVVSASMGISMLPDNAREISALVSQSNIAMQHAKHLGGNNFQFYTESLQASTLERLQLENQLRKAIEERQLKVFYQPKLCLATGRLNAAEALVRWDHPTMGRVPPGDFIGLAEETGLIGPIGEFVLRQACWQACEWQRQGLEPIRVSVNLSVHQLRQGKLVSLVRQVLEETGLEPRYLELELTESQLLDSVEHIIATFQQLRDLGVKLAIDDFGTGYSSLSYLKRIPVDYVKIDQAFIRGLAEGSADAAITRAIIAMAHGLSLKVVAEGVEHQEQLEFLKAEGCDEVQGYLISRPVEAVKLAGLLRGECPE</sequence>
<dbReference type="PROSITE" id="PS50113">
    <property type="entry name" value="PAC"/>
    <property type="match status" value="2"/>
</dbReference>
<feature type="transmembrane region" description="Helical" evidence="4">
    <location>
        <begin position="148"/>
        <end position="167"/>
    </location>
</feature>
<dbReference type="InterPro" id="IPR001610">
    <property type="entry name" value="PAC"/>
</dbReference>
<dbReference type="InterPro" id="IPR029787">
    <property type="entry name" value="Nucleotide_cyclase"/>
</dbReference>
<dbReference type="CDD" id="cd00130">
    <property type="entry name" value="PAS"/>
    <property type="match status" value="2"/>
</dbReference>
<evidence type="ECO:0000256" key="1">
    <source>
        <dbReference type="ARBA" id="ARBA00012282"/>
    </source>
</evidence>
<reference evidence="9 10" key="1">
    <citation type="submission" date="2019-09" db="EMBL/GenBank/DDBJ databases">
        <authorList>
            <person name="Chandra G."/>
            <person name="Truman W A."/>
        </authorList>
    </citation>
    <scope>NUCLEOTIDE SEQUENCE [LARGE SCALE GENOMIC DNA]</scope>
    <source>
        <strain evidence="9">PS691</strain>
    </source>
</reference>
<feature type="domain" description="PAS" evidence="5">
    <location>
        <begin position="447"/>
        <end position="517"/>
    </location>
</feature>
<dbReference type="InterPro" id="IPR000014">
    <property type="entry name" value="PAS"/>
</dbReference>
<feature type="domain" description="EAL" evidence="7">
    <location>
        <begin position="746"/>
        <end position="1000"/>
    </location>
</feature>
<evidence type="ECO:0000259" key="7">
    <source>
        <dbReference type="PROSITE" id="PS50883"/>
    </source>
</evidence>
<dbReference type="PROSITE" id="PS50883">
    <property type="entry name" value="EAL"/>
    <property type="match status" value="1"/>
</dbReference>
<dbReference type="SMART" id="SM00086">
    <property type="entry name" value="PAC"/>
    <property type="match status" value="2"/>
</dbReference>
<dbReference type="PROSITE" id="PS50887">
    <property type="entry name" value="GGDEF"/>
    <property type="match status" value="1"/>
</dbReference>
<feature type="domain" description="PAC" evidence="6">
    <location>
        <begin position="397"/>
        <end position="450"/>
    </location>
</feature>
<dbReference type="Pfam" id="PF00563">
    <property type="entry name" value="EAL"/>
    <property type="match status" value="1"/>
</dbReference>
<dbReference type="InterPro" id="IPR043128">
    <property type="entry name" value="Rev_trsase/Diguanyl_cyclase"/>
</dbReference>